<comment type="caution">
    <text evidence="6">The sequence shown here is derived from an EMBL/GenBank/DDBJ whole genome shotgun (WGS) entry which is preliminary data.</text>
</comment>
<dbReference type="SUPFAM" id="SSF55781">
    <property type="entry name" value="GAF domain-like"/>
    <property type="match status" value="1"/>
</dbReference>
<evidence type="ECO:0000256" key="2">
    <source>
        <dbReference type="ARBA" id="ARBA00023125"/>
    </source>
</evidence>
<feature type="domain" description="HTH iclR-type" evidence="4">
    <location>
        <begin position="72"/>
        <end position="134"/>
    </location>
</feature>
<reference evidence="6 7" key="1">
    <citation type="submission" date="2018-10" db="EMBL/GenBank/DDBJ databases">
        <title>Genomic Encyclopedia of Type Strains, Phase IV (KMG-IV): sequencing the most valuable type-strain genomes for metagenomic binning, comparative biology and taxonomic classification.</title>
        <authorList>
            <person name="Goeker M."/>
        </authorList>
    </citation>
    <scope>NUCLEOTIDE SEQUENCE [LARGE SCALE GENOMIC DNA]</scope>
    <source>
        <strain evidence="6 7">DSM 19791</strain>
    </source>
</reference>
<dbReference type="PANTHER" id="PTHR30136:SF35">
    <property type="entry name" value="HTH-TYPE TRANSCRIPTIONAL REGULATOR RV1719"/>
    <property type="match status" value="1"/>
</dbReference>
<dbReference type="Pfam" id="PF01614">
    <property type="entry name" value="IclR_C"/>
    <property type="match status" value="1"/>
</dbReference>
<dbReference type="Gene3D" id="3.30.450.40">
    <property type="match status" value="1"/>
</dbReference>
<dbReference type="InterPro" id="IPR050707">
    <property type="entry name" value="HTH_MetabolicPath_Reg"/>
</dbReference>
<dbReference type="SMART" id="SM00346">
    <property type="entry name" value="HTH_ICLR"/>
    <property type="match status" value="1"/>
</dbReference>
<dbReference type="InterPro" id="IPR005471">
    <property type="entry name" value="Tscrpt_reg_IclR_N"/>
</dbReference>
<keyword evidence="1" id="KW-0805">Transcription regulation</keyword>
<keyword evidence="3" id="KW-0804">Transcription</keyword>
<evidence type="ECO:0000259" key="4">
    <source>
        <dbReference type="PROSITE" id="PS51077"/>
    </source>
</evidence>
<sequence>MRYIKYRHTVNMMGRRLSIALVAGRQIGFEGGKRLDFSWPEIEVYRIAVVFAARAIGQLTLVQDRNSDRNSIQVIARAADVLRILAESPEGLSLAEIARETGLARSTIQRIVKALADEQFLEPTSKRGGYILGQGLLRLAAGPSREVVMIAQPFLRQLALDVDETVDLSMLKGSTALFVEHIAGSHRLAALSAVGTEFPLHSTANGKALLACVSAERQIELLVQPLRADTSRTITDLSALQTQLRQIARSGLAFDLEEHTDGVCAIGTAFLDSLGRAYSISIPVPRQRFDQKCVALEAPLLACRDRLIATIHGSLPTKA</sequence>
<organism evidence="6 7">
    <name type="scientific">Sphingosinicella microcystinivorans</name>
    <dbReference type="NCBI Taxonomy" id="335406"/>
    <lineage>
        <taxon>Bacteria</taxon>
        <taxon>Pseudomonadati</taxon>
        <taxon>Pseudomonadota</taxon>
        <taxon>Alphaproteobacteria</taxon>
        <taxon>Sphingomonadales</taxon>
        <taxon>Sphingosinicellaceae</taxon>
        <taxon>Sphingosinicella</taxon>
    </lineage>
</organism>
<keyword evidence="2" id="KW-0238">DNA-binding</keyword>
<keyword evidence="7" id="KW-1185">Reference proteome</keyword>
<evidence type="ECO:0000259" key="5">
    <source>
        <dbReference type="PROSITE" id="PS51078"/>
    </source>
</evidence>
<dbReference type="InterPro" id="IPR036388">
    <property type="entry name" value="WH-like_DNA-bd_sf"/>
</dbReference>
<feature type="domain" description="IclR-ED" evidence="5">
    <location>
        <begin position="135"/>
        <end position="314"/>
    </location>
</feature>
<dbReference type="EMBL" id="RBWX01000007">
    <property type="protein sequence ID" value="RKS91769.1"/>
    <property type="molecule type" value="Genomic_DNA"/>
</dbReference>
<evidence type="ECO:0000313" key="7">
    <source>
        <dbReference type="Proteomes" id="UP000276029"/>
    </source>
</evidence>
<evidence type="ECO:0000256" key="1">
    <source>
        <dbReference type="ARBA" id="ARBA00023015"/>
    </source>
</evidence>
<dbReference type="InterPro" id="IPR036390">
    <property type="entry name" value="WH_DNA-bd_sf"/>
</dbReference>
<proteinExistence type="predicted"/>
<dbReference type="Gene3D" id="1.10.10.10">
    <property type="entry name" value="Winged helix-like DNA-binding domain superfamily/Winged helix DNA-binding domain"/>
    <property type="match status" value="1"/>
</dbReference>
<dbReference type="Proteomes" id="UP000276029">
    <property type="component" value="Unassembled WGS sequence"/>
</dbReference>
<dbReference type="PROSITE" id="PS51078">
    <property type="entry name" value="ICLR_ED"/>
    <property type="match status" value="1"/>
</dbReference>
<dbReference type="InterPro" id="IPR029016">
    <property type="entry name" value="GAF-like_dom_sf"/>
</dbReference>
<dbReference type="PROSITE" id="PS51077">
    <property type="entry name" value="HTH_ICLR"/>
    <property type="match status" value="1"/>
</dbReference>
<name>A0ABX9T2X4_SPHMI</name>
<dbReference type="SUPFAM" id="SSF46785">
    <property type="entry name" value="Winged helix' DNA-binding domain"/>
    <property type="match status" value="1"/>
</dbReference>
<dbReference type="InterPro" id="IPR014757">
    <property type="entry name" value="Tscrpt_reg_IclR_C"/>
</dbReference>
<protein>
    <submittedName>
        <fullName evidence="6">IclR family transcriptional regulator</fullName>
    </submittedName>
</protein>
<dbReference type="Pfam" id="PF09339">
    <property type="entry name" value="HTH_IclR"/>
    <property type="match status" value="1"/>
</dbReference>
<evidence type="ECO:0000256" key="3">
    <source>
        <dbReference type="ARBA" id="ARBA00023163"/>
    </source>
</evidence>
<evidence type="ECO:0000313" key="6">
    <source>
        <dbReference type="EMBL" id="RKS91769.1"/>
    </source>
</evidence>
<accession>A0ABX9T2X4</accession>
<dbReference type="PANTHER" id="PTHR30136">
    <property type="entry name" value="HELIX-TURN-HELIX TRANSCRIPTIONAL REGULATOR, ICLR FAMILY"/>
    <property type="match status" value="1"/>
</dbReference>
<gene>
    <name evidence="6" type="ORF">DFR51_1338</name>
</gene>